<proteinExistence type="predicted"/>
<evidence type="ECO:0000313" key="1">
    <source>
        <dbReference type="EMBL" id="MDP0399639.1"/>
    </source>
</evidence>
<sequence>MTPLAEQLMSGPRGRQLCLLAACFADRGVSEASQRIGVRLDSSVEGGWYAPGGIGINPGSEDRVSTLVATLAAVELAMYWQEPHDILASRPELAVGLRRIAEIVAVAPVTKWWTAGIDRAQFAVWMGGRSEGIELRKASEHLDVWRAGVLRDEVTAARERPSDPRARYGGIWWSRPPYSLPRTCSEQAGVPTGLYLIEDGFGETRAAVNRVRASGRVFEIDSAAAWAELCRRYPLDVTASKRHDWYRTTGLADTRWVMPDWAAVAEEYDAMHLQVGAYLAASGTAIEVEPGVHSVIAGWAPGDTFWLTDVVEVEPRGRVFVKDQGDDLWHAVEETA</sequence>
<keyword evidence="2" id="KW-1185">Reference proteome</keyword>
<accession>A0AA90SI49</accession>
<protein>
    <submittedName>
        <fullName evidence="1">Uncharacterized protein</fullName>
    </submittedName>
</protein>
<dbReference type="RefSeq" id="WP_305112223.1">
    <property type="nucleotide sequence ID" value="NZ_JAUTIX010000007.1"/>
</dbReference>
<reference evidence="1" key="1">
    <citation type="submission" date="2023-08" db="EMBL/GenBank/DDBJ databases">
        <title>The draft genome of Tsukamurella strandjordii strain 050030.</title>
        <authorList>
            <person name="Zhao F."/>
            <person name="Feng Y."/>
            <person name="Zong Z."/>
        </authorList>
    </citation>
    <scope>NUCLEOTIDE SEQUENCE</scope>
    <source>
        <strain evidence="1">050030</strain>
    </source>
</reference>
<dbReference type="EMBL" id="JAUTIX010000007">
    <property type="protein sequence ID" value="MDP0399639.1"/>
    <property type="molecule type" value="Genomic_DNA"/>
</dbReference>
<name>A0AA90SI49_9ACTN</name>
<organism evidence="1 2">
    <name type="scientific">Tsukamurella strandjordii</name>
    <dbReference type="NCBI Taxonomy" id="147577"/>
    <lineage>
        <taxon>Bacteria</taxon>
        <taxon>Bacillati</taxon>
        <taxon>Actinomycetota</taxon>
        <taxon>Actinomycetes</taxon>
        <taxon>Mycobacteriales</taxon>
        <taxon>Tsukamurellaceae</taxon>
        <taxon>Tsukamurella</taxon>
    </lineage>
</organism>
<gene>
    <name evidence="1" type="ORF">Q7X28_17080</name>
</gene>
<dbReference type="AlphaFoldDB" id="A0AA90SI49"/>
<dbReference type="Proteomes" id="UP001178281">
    <property type="component" value="Unassembled WGS sequence"/>
</dbReference>
<evidence type="ECO:0000313" key="2">
    <source>
        <dbReference type="Proteomes" id="UP001178281"/>
    </source>
</evidence>
<comment type="caution">
    <text evidence="1">The sequence shown here is derived from an EMBL/GenBank/DDBJ whole genome shotgun (WGS) entry which is preliminary data.</text>
</comment>